<keyword evidence="3" id="KW-0175">Coiled coil</keyword>
<reference evidence="4" key="1">
    <citation type="submission" date="2019-11" db="EMBL/GenBank/DDBJ databases">
        <authorList>
            <person name="Feng L."/>
        </authorList>
    </citation>
    <scope>NUCLEOTIDE SEQUENCE</scope>
    <source>
        <strain evidence="4">CnexileLFYP112</strain>
    </source>
</reference>
<evidence type="ECO:0000256" key="2">
    <source>
        <dbReference type="PIRNR" id="PIRNR026508"/>
    </source>
</evidence>
<proteinExistence type="inferred from homology"/>
<organism evidence="4">
    <name type="scientific">[Clostridium] nexile</name>
    <dbReference type="NCBI Taxonomy" id="29361"/>
    <lineage>
        <taxon>Bacteria</taxon>
        <taxon>Bacillati</taxon>
        <taxon>Bacillota</taxon>
        <taxon>Clostridia</taxon>
        <taxon>Lachnospirales</taxon>
        <taxon>Lachnospiraceae</taxon>
        <taxon>Tyzzerella</taxon>
    </lineage>
</organism>
<evidence type="ECO:0000313" key="4">
    <source>
        <dbReference type="EMBL" id="VYS78473.1"/>
    </source>
</evidence>
<evidence type="ECO:0000256" key="1">
    <source>
        <dbReference type="ARBA" id="ARBA00005541"/>
    </source>
</evidence>
<evidence type="ECO:0000256" key="3">
    <source>
        <dbReference type="SAM" id="Coils"/>
    </source>
</evidence>
<sequence length="377" mass="42262">MGQDINEMMQEAPVLTLDPFGETKEEVVEVKEEQVEELDVLTPEEKKMVADFAAKIDLRSSNAILQYGAGAQKKIADFSESALENVKTKDLGEVGDMLAGVVTELKSFDEEEEEKGIFGFFKKGGNKLANMKAKYDKAEVNVNKICDALEGHQIQLMKDIAMLDKMYELNTTYFKELSMYIAAGKKKLQDVAATELPELEAKAARSGLPEDAQAVNDLNALCNRFEKKIHDLELTRTISLQMAPQIRLVQSNDTVMSEKIQSTLVNTIPLWKSQMVLAIGVENSSRAAKAQREVTDMTNELLRKNAEKLKLATVETAKESERGIVDIETLKATNESLISTLDEVMKIQQEGKEKRRTAEAELNRIENELKQKLLEIR</sequence>
<comment type="similarity">
    <text evidence="1 2">Belongs to the TelA family.</text>
</comment>
<accession>A0A6N2RBK6</accession>
<dbReference type="PANTHER" id="PTHR38432">
    <property type="entry name" value="TELA-LIKE PROTEIN SAOUHSC_01408"/>
    <property type="match status" value="1"/>
</dbReference>
<dbReference type="InterPro" id="IPR008863">
    <property type="entry name" value="Toxic_anion-R_TelA"/>
</dbReference>
<dbReference type="Pfam" id="PF05816">
    <property type="entry name" value="TelA"/>
    <property type="match status" value="1"/>
</dbReference>
<protein>
    <submittedName>
        <fullName evidence="4">TelA-like protein</fullName>
    </submittedName>
</protein>
<gene>
    <name evidence="4" type="ORF">CNLFYP112_00096</name>
</gene>
<name>A0A6N2RBK6_9FIRM</name>
<dbReference type="EMBL" id="CACRTG010000001">
    <property type="protein sequence ID" value="VYS78473.1"/>
    <property type="molecule type" value="Genomic_DNA"/>
</dbReference>
<dbReference type="PIRSF" id="PIRSF026508">
    <property type="entry name" value="TelA"/>
    <property type="match status" value="1"/>
</dbReference>
<dbReference type="AlphaFoldDB" id="A0A6N2RBK6"/>
<feature type="coiled-coil region" evidence="3">
    <location>
        <begin position="348"/>
        <end position="375"/>
    </location>
</feature>
<dbReference type="PANTHER" id="PTHR38432:SF1">
    <property type="entry name" value="TELA-LIKE PROTEIN SAOUHSC_01408"/>
    <property type="match status" value="1"/>
</dbReference>